<accession>A0ABU2RHU9</accession>
<protein>
    <submittedName>
        <fullName evidence="1">Uncharacterized protein</fullName>
    </submittedName>
</protein>
<evidence type="ECO:0000313" key="2">
    <source>
        <dbReference type="Proteomes" id="UP001183777"/>
    </source>
</evidence>
<comment type="caution">
    <text evidence="1">The sequence shown here is derived from an EMBL/GenBank/DDBJ whole genome shotgun (WGS) entry which is preliminary data.</text>
</comment>
<reference evidence="2" key="1">
    <citation type="submission" date="2023-07" db="EMBL/GenBank/DDBJ databases">
        <title>30 novel species of actinomycetes from the DSMZ collection.</title>
        <authorList>
            <person name="Nouioui I."/>
        </authorList>
    </citation>
    <scope>NUCLEOTIDE SEQUENCE [LARGE SCALE GENOMIC DNA]</scope>
    <source>
        <strain evidence="2">DSM 41770</strain>
    </source>
</reference>
<proteinExistence type="predicted"/>
<sequence length="189" mass="19735">MSLLELITRADERSLAASGLACLERCLPPSDDGTAPEPLRPLWASCGTGQDWGTRLKAAEEALGSAAPGAERVRAMIGTAPREFTEGPLRTWADACSLLALEVHRAFDPPTPDAGELPARCRSGETAGAGPLLLGELLRQTAILELLAETTGPAGGGAGLRRALDVSTEGQRVLRAVMSRRARGRSGSL</sequence>
<evidence type="ECO:0000313" key="1">
    <source>
        <dbReference type="EMBL" id="MDT0428070.1"/>
    </source>
</evidence>
<keyword evidence="2" id="KW-1185">Reference proteome</keyword>
<name>A0ABU2RHU9_9ACTN</name>
<gene>
    <name evidence="1" type="ORF">RM649_10490</name>
</gene>
<dbReference type="RefSeq" id="WP_200694092.1">
    <property type="nucleotide sequence ID" value="NZ_JAVREX010000004.1"/>
</dbReference>
<dbReference type="Proteomes" id="UP001183777">
    <property type="component" value="Unassembled WGS sequence"/>
</dbReference>
<organism evidence="1 2">
    <name type="scientific">Streptomyces salyersiae</name>
    <dbReference type="NCBI Taxonomy" id="3075530"/>
    <lineage>
        <taxon>Bacteria</taxon>
        <taxon>Bacillati</taxon>
        <taxon>Actinomycetota</taxon>
        <taxon>Actinomycetes</taxon>
        <taxon>Kitasatosporales</taxon>
        <taxon>Streptomycetaceae</taxon>
        <taxon>Streptomyces</taxon>
    </lineage>
</organism>
<dbReference type="EMBL" id="JAVREX010000004">
    <property type="protein sequence ID" value="MDT0428070.1"/>
    <property type="molecule type" value="Genomic_DNA"/>
</dbReference>